<accession>A0A1Y2DFX6</accession>
<dbReference type="PANTHER" id="PTHR40129">
    <property type="entry name" value="KETOPANTOATE REDUCTASE N-TERMINAL DOMAIN-CONTAINING PROTEIN"/>
    <property type="match status" value="1"/>
</dbReference>
<dbReference type="Proteomes" id="UP000193467">
    <property type="component" value="Unassembled WGS sequence"/>
</dbReference>
<dbReference type="EMBL" id="MCGR01000080">
    <property type="protein sequence ID" value="ORY58016.1"/>
    <property type="molecule type" value="Genomic_DNA"/>
</dbReference>
<dbReference type="STRING" id="106004.A0A1Y2DFX6"/>
<evidence type="ECO:0000313" key="2">
    <source>
        <dbReference type="Proteomes" id="UP000193467"/>
    </source>
</evidence>
<name>A0A1Y2DFX6_9BASI</name>
<dbReference type="AlphaFoldDB" id="A0A1Y2DFX6"/>
<dbReference type="Gene3D" id="3.40.50.720">
    <property type="entry name" value="NAD(P)-binding Rossmann-like Domain"/>
    <property type="match status" value="1"/>
</dbReference>
<dbReference type="PANTHER" id="PTHR40129:SF2">
    <property type="entry name" value="KETOPANTOATE REDUCTASE N-TERMINAL DOMAIN-CONTAINING PROTEIN"/>
    <property type="match status" value="1"/>
</dbReference>
<reference evidence="1 2" key="1">
    <citation type="submission" date="2016-07" db="EMBL/GenBank/DDBJ databases">
        <title>Pervasive Adenine N6-methylation of Active Genes in Fungi.</title>
        <authorList>
            <consortium name="DOE Joint Genome Institute"/>
            <person name="Mondo S.J."/>
            <person name="Dannebaum R.O."/>
            <person name="Kuo R.C."/>
            <person name="Labutti K."/>
            <person name="Haridas S."/>
            <person name="Kuo A."/>
            <person name="Salamov A."/>
            <person name="Ahrendt S.R."/>
            <person name="Lipzen A."/>
            <person name="Sullivan W."/>
            <person name="Andreopoulos W.B."/>
            <person name="Clum A."/>
            <person name="Lindquist E."/>
            <person name="Daum C."/>
            <person name="Ramamoorthy G.K."/>
            <person name="Gryganskyi A."/>
            <person name="Culley D."/>
            <person name="Magnuson J.K."/>
            <person name="James T.Y."/>
            <person name="O'Malley M.A."/>
            <person name="Stajich J.E."/>
            <person name="Spatafora J.W."/>
            <person name="Visel A."/>
            <person name="Grigoriev I.V."/>
        </authorList>
    </citation>
    <scope>NUCLEOTIDE SEQUENCE [LARGE SCALE GENOMIC DNA]</scope>
    <source>
        <strain evidence="1 2">62-1032</strain>
    </source>
</reference>
<sequence>MTLATDSSCDLLILGAGWTFSFLFSHLAAEHPSLSYIATTRDGRNGTLKWAWDAEQEGHQQYEALPRAKTVLITFPIKGAGGSKRMVEGYEEVHGEVRWIQLGSTGIFDQEKDLVKPKLKWTDRDSPYSLDNPRAIAEDELLSLRKDSFVLNLCGLWGDQRDPANWIPRIAPSKAALGAKGSVHFIHGLDVARAIIAVHFYPPLSSTVVSSPPPAAQEMGRGKHLLGQRFLLTDLRVYDWWDLASAWAASDPSSVAAEAGQWVLELMEEHGVRALPRSPEEIGRAMDSREFWRTFGLLPAVGRWERARA</sequence>
<proteinExistence type="predicted"/>
<protein>
    <submittedName>
        <fullName evidence="1">Uncharacterized protein</fullName>
    </submittedName>
</protein>
<comment type="caution">
    <text evidence="1">The sequence shown here is derived from an EMBL/GenBank/DDBJ whole genome shotgun (WGS) entry which is preliminary data.</text>
</comment>
<keyword evidence="2" id="KW-1185">Reference proteome</keyword>
<organism evidence="1 2">
    <name type="scientific">Leucosporidium creatinivorum</name>
    <dbReference type="NCBI Taxonomy" id="106004"/>
    <lineage>
        <taxon>Eukaryota</taxon>
        <taxon>Fungi</taxon>
        <taxon>Dikarya</taxon>
        <taxon>Basidiomycota</taxon>
        <taxon>Pucciniomycotina</taxon>
        <taxon>Microbotryomycetes</taxon>
        <taxon>Leucosporidiales</taxon>
        <taxon>Leucosporidium</taxon>
    </lineage>
</organism>
<dbReference type="InParanoid" id="A0A1Y2DFX6"/>
<gene>
    <name evidence="1" type="ORF">BCR35DRAFT_295958</name>
</gene>
<dbReference type="OrthoDB" id="674948at2759"/>
<evidence type="ECO:0000313" key="1">
    <source>
        <dbReference type="EMBL" id="ORY58016.1"/>
    </source>
</evidence>